<dbReference type="OMA" id="HWYESNS"/>
<dbReference type="Gene3D" id="2.115.10.20">
    <property type="entry name" value="Glycosyl hydrolase domain, family 43"/>
    <property type="match status" value="1"/>
</dbReference>
<name>M7Z2R6_TRIUA</name>
<dbReference type="GO" id="GO:0008270">
    <property type="term" value="F:zinc ion binding"/>
    <property type="evidence" value="ECO:0007669"/>
    <property type="project" value="InterPro"/>
</dbReference>
<evidence type="ECO:0000256" key="2">
    <source>
        <dbReference type="ARBA" id="ARBA00022729"/>
    </source>
</evidence>
<dbReference type="Pfam" id="PF22936">
    <property type="entry name" value="Pol_BBD"/>
    <property type="match status" value="1"/>
</dbReference>
<dbReference type="InterPro" id="IPR013148">
    <property type="entry name" value="Glyco_hydro_32_N"/>
</dbReference>
<dbReference type="STRING" id="4572.M7Z2R6"/>
<evidence type="ECO:0000256" key="3">
    <source>
        <dbReference type="ARBA" id="ARBA00022801"/>
    </source>
</evidence>
<keyword evidence="3" id="KW-0378">Hydrolase</keyword>
<proteinExistence type="inferred from homology"/>
<keyword evidence="2" id="KW-0732">Signal</keyword>
<dbReference type="InterPro" id="IPR023296">
    <property type="entry name" value="Glyco_hydro_beta-prop_sf"/>
</dbReference>
<dbReference type="eggNOG" id="KOG0228">
    <property type="taxonomic scope" value="Eukaryota"/>
</dbReference>
<dbReference type="eggNOG" id="KOG0017">
    <property type="taxonomic scope" value="Eukaryota"/>
</dbReference>
<evidence type="ECO:0000256" key="7">
    <source>
        <dbReference type="SAM" id="MobiDB-lite"/>
    </source>
</evidence>
<dbReference type="PANTHER" id="PTHR31953">
    <property type="entry name" value="BETA-FRUCTOFURANOSIDASE, INSOLUBLE ISOENZYME CWINV1-RELATED"/>
    <property type="match status" value="1"/>
</dbReference>
<keyword evidence="4" id="KW-1015">Disulfide bond</keyword>
<protein>
    <submittedName>
        <fullName evidence="8">Beta-fructofuranosidase, soluble isoenzyme I</fullName>
    </submittedName>
</protein>
<dbReference type="SUPFAM" id="SSF75005">
    <property type="entry name" value="Arabinanase/levansucrase/invertase"/>
    <property type="match status" value="1"/>
</dbReference>
<keyword evidence="5" id="KW-0325">Glycoprotein</keyword>
<dbReference type="Gene3D" id="2.60.120.560">
    <property type="entry name" value="Exo-inulinase, domain 1"/>
    <property type="match status" value="1"/>
</dbReference>
<dbReference type="Pfam" id="PF00098">
    <property type="entry name" value="zf-CCHC"/>
    <property type="match status" value="1"/>
</dbReference>
<keyword evidence="6" id="KW-0326">Glycosidase</keyword>
<evidence type="ECO:0000256" key="1">
    <source>
        <dbReference type="ARBA" id="ARBA00009902"/>
    </source>
</evidence>
<dbReference type="EMBL" id="KD145201">
    <property type="protein sequence ID" value="EMS57418.1"/>
    <property type="molecule type" value="Genomic_DNA"/>
</dbReference>
<dbReference type="SUPFAM" id="SSF57756">
    <property type="entry name" value="Retrovirus zinc finger-like domains"/>
    <property type="match status" value="1"/>
</dbReference>
<dbReference type="Pfam" id="PF08244">
    <property type="entry name" value="Glyco_hydro_32C"/>
    <property type="match status" value="1"/>
</dbReference>
<comment type="similarity">
    <text evidence="1">Belongs to the glycosyl hydrolase 32 family.</text>
</comment>
<dbReference type="PROSITE" id="PS50158">
    <property type="entry name" value="ZF_CCHC"/>
    <property type="match status" value="1"/>
</dbReference>
<dbReference type="GO" id="GO:0005975">
    <property type="term" value="P:carbohydrate metabolic process"/>
    <property type="evidence" value="ECO:0007669"/>
    <property type="project" value="InterPro"/>
</dbReference>
<dbReference type="InterPro" id="IPR036875">
    <property type="entry name" value="Znf_CCHC_sf"/>
</dbReference>
<organism evidence="8">
    <name type="scientific">Triticum urartu</name>
    <name type="common">Red wild einkorn</name>
    <name type="synonym">Crithodium urartu</name>
    <dbReference type="NCBI Taxonomy" id="4572"/>
    <lineage>
        <taxon>Eukaryota</taxon>
        <taxon>Viridiplantae</taxon>
        <taxon>Streptophyta</taxon>
        <taxon>Embryophyta</taxon>
        <taxon>Tracheophyta</taxon>
        <taxon>Spermatophyta</taxon>
        <taxon>Magnoliopsida</taxon>
        <taxon>Liliopsida</taxon>
        <taxon>Poales</taxon>
        <taxon>Poaceae</taxon>
        <taxon>BOP clade</taxon>
        <taxon>Pooideae</taxon>
        <taxon>Triticodae</taxon>
        <taxon>Triticeae</taxon>
        <taxon>Triticinae</taxon>
        <taxon>Triticum</taxon>
    </lineage>
</organism>
<feature type="compositionally biased region" description="Basic and acidic residues" evidence="7">
    <location>
        <begin position="798"/>
        <end position="811"/>
    </location>
</feature>
<dbReference type="InterPro" id="IPR050551">
    <property type="entry name" value="Fructan_Metab_Enzymes"/>
</dbReference>
<dbReference type="Pfam" id="PF00251">
    <property type="entry name" value="Glyco_hydro_32N"/>
    <property type="match status" value="1"/>
</dbReference>
<dbReference type="InterPro" id="IPR054722">
    <property type="entry name" value="PolX-like_BBD"/>
</dbReference>
<feature type="region of interest" description="Disordered" evidence="7">
    <location>
        <begin position="636"/>
        <end position="674"/>
    </location>
</feature>
<feature type="region of interest" description="Disordered" evidence="7">
    <location>
        <begin position="792"/>
        <end position="815"/>
    </location>
</feature>
<dbReference type="GO" id="GO:0003676">
    <property type="term" value="F:nucleic acid binding"/>
    <property type="evidence" value="ECO:0007669"/>
    <property type="project" value="InterPro"/>
</dbReference>
<dbReference type="GO" id="GO:0004553">
    <property type="term" value="F:hydrolase activity, hydrolyzing O-glycosyl compounds"/>
    <property type="evidence" value="ECO:0007669"/>
    <property type="project" value="InterPro"/>
</dbReference>
<accession>M7Z2R6</accession>
<dbReference type="CDD" id="cd18624">
    <property type="entry name" value="GH32_Fruct1-like"/>
    <property type="match status" value="1"/>
</dbReference>
<evidence type="ECO:0000256" key="4">
    <source>
        <dbReference type="ARBA" id="ARBA00023157"/>
    </source>
</evidence>
<dbReference type="AlphaFoldDB" id="M7Z2R6"/>
<dbReference type="InterPro" id="IPR001878">
    <property type="entry name" value="Znf_CCHC"/>
</dbReference>
<dbReference type="InterPro" id="IPR001362">
    <property type="entry name" value="Glyco_hydro_32"/>
</dbReference>
<evidence type="ECO:0000256" key="6">
    <source>
        <dbReference type="ARBA" id="ARBA00023295"/>
    </source>
</evidence>
<evidence type="ECO:0000313" key="8">
    <source>
        <dbReference type="EMBL" id="EMS57418.1"/>
    </source>
</evidence>
<dbReference type="SMART" id="SM00640">
    <property type="entry name" value="Glyco_32"/>
    <property type="match status" value="1"/>
</dbReference>
<dbReference type="SUPFAM" id="SSF49899">
    <property type="entry name" value="Concanavalin A-like lectins/glucanases"/>
    <property type="match status" value="1"/>
</dbReference>
<dbReference type="SMART" id="SM00343">
    <property type="entry name" value="ZnF_C2HC"/>
    <property type="match status" value="1"/>
</dbReference>
<sequence length="849" mass="94040">MPYRTSGGFRWRACAAVLAISAVAALLVAHTLTVARVSSDGHVRARVLAETESSTGEGGGGNKDRFPWSNAMLQWQRTGFHFQPDKHYMNAPMYYRGWYHFFYQYNPGGETWGNISWGHAVSRDMVNWRSLPLAMVPEHWYESNSVLTGSATLLPNSKVVVLYTGNTDDLAQVQCLAEPADPNDPLLRTWTKYPGNPVLFPPPGTYKKDFHDPMTAWFDKSDNTWRTMIGSKGDHGHAGIALMYKTKDFINFELIPHPVHRVEGTGMWECVDLYPVGDSKNSSEKELYVLKASMDDERHDYYALGRFDAAANKWTPLDPELDVGIGLRYNWGKLFASTSFYDPVKRRRVSWGYVGETDSNLTDIAKGWANLQEIDTLRYNTTNFGSIIVRTGSVIPLRLHQAAQLDIEAFFRLNASAVAALNEADVSYNCSTSGGAANRGVLGPFGLLIHATKSRSEQTAVYFYVSRGLDGGLRTHFCHDESRSSRAKEPVKWVVGSTVPVLHGEALSARVLVDHSIVESFVMGGRLTATSRVYPTEAINAAGGGGGRPQAKDGGIIDGDDFLWSNTMLQWQRTGFHLEPAKNYIFSVEAASVYVSSRRKELIDEDRAVRGGSQGDAKHDEQVMLTLAQWQALSLREKKGGSEASGSGSKQDWAPRDQNKKGTGADGAPKKRKFDKRKIKCHNCGLMGHFKSECRKPVKERAYVAKKGDKDDNPANLLLCEICEYTEDDTQPEEVETVTLVEKKVYLHEEEEKRAGNVWYLDTGTSNHMTGNSAQFSELSATVNGTVRFGDGTTVPIKGHDHDDDGHGDGHDVDDDDNLDAGYSISTNKSAKLWVAELLLTMGGRSMVD</sequence>
<gene>
    <name evidence="8" type="ORF">TRIUR3_33324</name>
</gene>
<reference evidence="8" key="1">
    <citation type="journal article" date="2013" name="Nature">
        <title>Draft genome of the wheat A-genome progenitor Triticum urartu.</title>
        <authorList>
            <person name="Ling H.Q."/>
            <person name="Zhao S."/>
            <person name="Liu D."/>
            <person name="Wang J."/>
            <person name="Sun H."/>
            <person name="Zhang C."/>
            <person name="Fan H."/>
            <person name="Li D."/>
            <person name="Dong L."/>
            <person name="Tao Y."/>
            <person name="Gao C."/>
            <person name="Wu H."/>
            <person name="Li Y."/>
            <person name="Cui Y."/>
            <person name="Guo X."/>
            <person name="Zheng S."/>
            <person name="Wang B."/>
            <person name="Yu K."/>
            <person name="Liang Q."/>
            <person name="Yang W."/>
            <person name="Lou X."/>
            <person name="Chen J."/>
            <person name="Feng M."/>
            <person name="Jian J."/>
            <person name="Zhang X."/>
            <person name="Luo G."/>
            <person name="Jiang Y."/>
            <person name="Liu J."/>
            <person name="Wang Z."/>
            <person name="Sha Y."/>
            <person name="Zhang B."/>
            <person name="Wu H."/>
            <person name="Tang D."/>
            <person name="Shen Q."/>
            <person name="Xue P."/>
            <person name="Zou S."/>
            <person name="Wang X."/>
            <person name="Liu X."/>
            <person name="Wang F."/>
            <person name="Yang Y."/>
            <person name="An X."/>
            <person name="Dong Z."/>
            <person name="Zhang K."/>
            <person name="Zhang X."/>
            <person name="Luo M.C."/>
            <person name="Dvorak J."/>
            <person name="Tong Y."/>
            <person name="Wang J."/>
            <person name="Yang H."/>
            <person name="Li Z."/>
            <person name="Wang D."/>
            <person name="Zhang A."/>
            <person name="Wang J."/>
        </authorList>
    </citation>
    <scope>NUCLEOTIDE SEQUENCE</scope>
</reference>
<dbReference type="InterPro" id="IPR013189">
    <property type="entry name" value="Glyco_hydro_32_C"/>
</dbReference>
<dbReference type="InterPro" id="IPR013320">
    <property type="entry name" value="ConA-like_dom_sf"/>
</dbReference>
<evidence type="ECO:0000256" key="5">
    <source>
        <dbReference type="ARBA" id="ARBA00023180"/>
    </source>
</evidence>